<dbReference type="InterPro" id="IPR002645">
    <property type="entry name" value="STAS_dom"/>
</dbReference>
<dbReference type="SUPFAM" id="SSF52091">
    <property type="entry name" value="SpoIIaa-like"/>
    <property type="match status" value="1"/>
</dbReference>
<dbReference type="Pfam" id="PF13466">
    <property type="entry name" value="STAS_2"/>
    <property type="match status" value="1"/>
</dbReference>
<dbReference type="InterPro" id="IPR058548">
    <property type="entry name" value="MlaB-like_STAS"/>
</dbReference>
<dbReference type="InterPro" id="IPR036513">
    <property type="entry name" value="STAS_dom_sf"/>
</dbReference>
<reference evidence="2 3" key="1">
    <citation type="submission" date="2019-07" db="EMBL/GenBank/DDBJ databases">
        <title>R&amp;d 2014.</title>
        <authorList>
            <person name="Klenk H.-P."/>
        </authorList>
    </citation>
    <scope>NUCLEOTIDE SEQUENCE [LARGE SCALE GENOMIC DNA]</scope>
    <source>
        <strain evidence="2 3">DSM 45764</strain>
    </source>
</reference>
<sequence length="100" mass="11266">MLTEDGAGSLLRLSGRIDRETVRRFRLEMPPSSWPERVDLEAVTALETAGLELLVHLARKPRRRGSELQVLHLPDPLRPTLERAGLSWLLPRPDDRAAPA</sequence>
<dbReference type="Gene3D" id="3.30.750.24">
    <property type="entry name" value="STAS domain"/>
    <property type="match status" value="1"/>
</dbReference>
<dbReference type="AlphaFoldDB" id="A0A562IX90"/>
<dbReference type="EMBL" id="VLKF01000001">
    <property type="protein sequence ID" value="TWH75225.1"/>
    <property type="molecule type" value="Genomic_DNA"/>
</dbReference>
<organism evidence="2 3">
    <name type="scientific">Modestobacter roseus</name>
    <dbReference type="NCBI Taxonomy" id="1181884"/>
    <lineage>
        <taxon>Bacteria</taxon>
        <taxon>Bacillati</taxon>
        <taxon>Actinomycetota</taxon>
        <taxon>Actinomycetes</taxon>
        <taxon>Geodermatophilales</taxon>
        <taxon>Geodermatophilaceae</taxon>
        <taxon>Modestobacter</taxon>
    </lineage>
</organism>
<dbReference type="PROSITE" id="PS50801">
    <property type="entry name" value="STAS"/>
    <property type="match status" value="1"/>
</dbReference>
<accession>A0A562IX90</accession>
<gene>
    <name evidence="2" type="ORF">JD78_03780</name>
</gene>
<protein>
    <submittedName>
        <fullName evidence="2">Anti-anti-sigma regulatory factor</fullName>
    </submittedName>
</protein>
<dbReference type="CDD" id="cd07043">
    <property type="entry name" value="STAS_anti-anti-sigma_factors"/>
    <property type="match status" value="1"/>
</dbReference>
<name>A0A562IX90_9ACTN</name>
<proteinExistence type="predicted"/>
<evidence type="ECO:0000259" key="1">
    <source>
        <dbReference type="PROSITE" id="PS50801"/>
    </source>
</evidence>
<feature type="domain" description="STAS" evidence="1">
    <location>
        <begin position="38"/>
        <end position="86"/>
    </location>
</feature>
<evidence type="ECO:0000313" key="3">
    <source>
        <dbReference type="Proteomes" id="UP000321490"/>
    </source>
</evidence>
<dbReference type="Proteomes" id="UP000321490">
    <property type="component" value="Unassembled WGS sequence"/>
</dbReference>
<keyword evidence="3" id="KW-1185">Reference proteome</keyword>
<comment type="caution">
    <text evidence="2">The sequence shown here is derived from an EMBL/GenBank/DDBJ whole genome shotgun (WGS) entry which is preliminary data.</text>
</comment>
<evidence type="ECO:0000313" key="2">
    <source>
        <dbReference type="EMBL" id="TWH75225.1"/>
    </source>
</evidence>